<dbReference type="EMBL" id="CP021330">
    <property type="protein sequence ID" value="AVX04263.1"/>
    <property type="molecule type" value="Genomic_DNA"/>
</dbReference>
<dbReference type="Proteomes" id="UP000258927">
    <property type="component" value="Chromosome"/>
</dbReference>
<reference evidence="1 2" key="1">
    <citation type="submission" date="2017-05" db="EMBL/GenBank/DDBJ databases">
        <title>Genome Analysis of Maritalea myrionectae HL2708#5.</title>
        <authorList>
            <consortium name="Cotde Inc.-PKNU"/>
            <person name="Jang D."/>
            <person name="Oh H.-M."/>
        </authorList>
    </citation>
    <scope>NUCLEOTIDE SEQUENCE [LARGE SCALE GENOMIC DNA]</scope>
    <source>
        <strain evidence="1 2">HL2708#5</strain>
    </source>
</reference>
<dbReference type="InterPro" id="IPR018715">
    <property type="entry name" value="DUF2239"/>
</dbReference>
<keyword evidence="2" id="KW-1185">Reference proteome</keyword>
<dbReference type="AlphaFoldDB" id="A0A2R4ME62"/>
<evidence type="ECO:0000313" key="1">
    <source>
        <dbReference type="EMBL" id="AVX04263.1"/>
    </source>
</evidence>
<dbReference type="Pfam" id="PF09998">
    <property type="entry name" value="DUF2239"/>
    <property type="match status" value="1"/>
</dbReference>
<evidence type="ECO:0000313" key="2">
    <source>
        <dbReference type="Proteomes" id="UP000258927"/>
    </source>
</evidence>
<organism evidence="1 2">
    <name type="scientific">Maritalea myrionectae</name>
    <dbReference type="NCBI Taxonomy" id="454601"/>
    <lineage>
        <taxon>Bacteria</taxon>
        <taxon>Pseudomonadati</taxon>
        <taxon>Pseudomonadota</taxon>
        <taxon>Alphaproteobacteria</taxon>
        <taxon>Hyphomicrobiales</taxon>
        <taxon>Devosiaceae</taxon>
        <taxon>Maritalea</taxon>
    </lineage>
</organism>
<evidence type="ECO:0008006" key="3">
    <source>
        <dbReference type="Google" id="ProtNLM"/>
    </source>
</evidence>
<dbReference type="RefSeq" id="WP_117395601.1">
    <property type="nucleotide sequence ID" value="NZ_CP021330.1"/>
</dbReference>
<proteinExistence type="predicted"/>
<accession>A0A2R4ME62</accession>
<dbReference type="STRING" id="1122213.GCA_000423365_01130"/>
<protein>
    <recommendedName>
        <fullName evidence="3">DUF2239 family protein</fullName>
    </recommendedName>
</protein>
<dbReference type="KEGG" id="mmyr:MXMO3_01737"/>
<name>A0A2R4ME62_9HYPH</name>
<gene>
    <name evidence="1" type="ORF">MXMO3_01737</name>
</gene>
<sequence length="207" mass="23237">MYYSPDELCAAFVGSELIATGAFAEVVHEVKRHHDAHPNDLILIFDHKNSRPIEVDLRGSMEEVFERLEKQKKPLEPKVKVKKPGRPKLGVVSKEVTLLPKHWEWLAQQRGGASVTLRRLVGEAMKAADPLAAQRSAQQSTYRLMTAVAGDLPNYEDAIRALFAAEKDDFFNIIADWPEGLRHHIVQISEVAFDPSLASETQESESK</sequence>